<dbReference type="PANTHER" id="PTHR31052">
    <property type="entry name" value="COBRA-LIKE PROTEIN 7"/>
    <property type="match status" value="1"/>
</dbReference>
<gene>
    <name evidence="2" type="ORF">PIB30_041967</name>
</gene>
<accession>A0ABU6VFU8</accession>
<dbReference type="Proteomes" id="UP001341840">
    <property type="component" value="Unassembled WGS sequence"/>
</dbReference>
<protein>
    <submittedName>
        <fullName evidence="2">Uncharacterized protein</fullName>
    </submittedName>
</protein>
<feature type="compositionally biased region" description="Basic and acidic residues" evidence="1">
    <location>
        <begin position="1"/>
        <end position="23"/>
    </location>
</feature>
<evidence type="ECO:0000313" key="3">
    <source>
        <dbReference type="Proteomes" id="UP001341840"/>
    </source>
</evidence>
<proteinExistence type="predicted"/>
<evidence type="ECO:0000313" key="2">
    <source>
        <dbReference type="EMBL" id="MED6171580.1"/>
    </source>
</evidence>
<organism evidence="2 3">
    <name type="scientific">Stylosanthes scabra</name>
    <dbReference type="NCBI Taxonomy" id="79078"/>
    <lineage>
        <taxon>Eukaryota</taxon>
        <taxon>Viridiplantae</taxon>
        <taxon>Streptophyta</taxon>
        <taxon>Embryophyta</taxon>
        <taxon>Tracheophyta</taxon>
        <taxon>Spermatophyta</taxon>
        <taxon>Magnoliopsida</taxon>
        <taxon>eudicotyledons</taxon>
        <taxon>Gunneridae</taxon>
        <taxon>Pentapetalae</taxon>
        <taxon>rosids</taxon>
        <taxon>fabids</taxon>
        <taxon>Fabales</taxon>
        <taxon>Fabaceae</taxon>
        <taxon>Papilionoideae</taxon>
        <taxon>50 kb inversion clade</taxon>
        <taxon>dalbergioids sensu lato</taxon>
        <taxon>Dalbergieae</taxon>
        <taxon>Pterocarpus clade</taxon>
        <taxon>Stylosanthes</taxon>
    </lineage>
</organism>
<name>A0ABU6VFU8_9FABA</name>
<reference evidence="2 3" key="1">
    <citation type="journal article" date="2023" name="Plants (Basel)">
        <title>Bridging the Gap: Combining Genomics and Transcriptomics Approaches to Understand Stylosanthes scabra, an Orphan Legume from the Brazilian Caatinga.</title>
        <authorList>
            <person name="Ferreira-Neto J.R.C."/>
            <person name="da Silva M.D."/>
            <person name="Binneck E."/>
            <person name="de Melo N.F."/>
            <person name="da Silva R.H."/>
            <person name="de Melo A.L.T.M."/>
            <person name="Pandolfi V."/>
            <person name="Bustamante F.O."/>
            <person name="Brasileiro-Vidal A.C."/>
            <person name="Benko-Iseppon A.M."/>
        </authorList>
    </citation>
    <scope>NUCLEOTIDE SEQUENCE [LARGE SCALE GENOMIC DNA]</scope>
    <source>
        <tissue evidence="2">Leaves</tissue>
    </source>
</reference>
<sequence length="138" mass="15390">MVRKGDDHDQIPREMRERVRGPDKTQPVATEWEGIPLEAKKCNGVFISYDLLGWQKEFPNLKNITAQSWAFDATAKVLNTGNQVVNCWKLYVGFQHDVLLCLSLCFLSPLGRSPTSHKSTAARRALVSSVASSPSSSR</sequence>
<evidence type="ECO:0000256" key="1">
    <source>
        <dbReference type="SAM" id="MobiDB-lite"/>
    </source>
</evidence>
<comment type="caution">
    <text evidence="2">The sequence shown here is derived from an EMBL/GenBank/DDBJ whole genome shotgun (WGS) entry which is preliminary data.</text>
</comment>
<dbReference type="EMBL" id="JASCZI010151270">
    <property type="protein sequence ID" value="MED6171580.1"/>
    <property type="molecule type" value="Genomic_DNA"/>
</dbReference>
<dbReference type="PANTHER" id="PTHR31052:SF12">
    <property type="entry name" value="COBRA-LIKE PROTEIN 7"/>
    <property type="match status" value="1"/>
</dbReference>
<feature type="region of interest" description="Disordered" evidence="1">
    <location>
        <begin position="1"/>
        <end position="26"/>
    </location>
</feature>
<keyword evidence="3" id="KW-1185">Reference proteome</keyword>